<protein>
    <submittedName>
        <fullName evidence="2">Ribbon-helix-helix domain-containing protein</fullName>
    </submittedName>
</protein>
<feature type="domain" description="Ribbon-helix-helix protein CopG" evidence="1">
    <location>
        <begin position="35"/>
        <end position="72"/>
    </location>
</feature>
<comment type="caution">
    <text evidence="2">The sequence shown here is derived from an EMBL/GenBank/DDBJ whole genome shotgun (WGS) entry which is preliminary data.</text>
</comment>
<evidence type="ECO:0000313" key="2">
    <source>
        <dbReference type="EMBL" id="CAB0580896.1"/>
    </source>
</evidence>
<dbReference type="EMBL" id="CADDAV010000001">
    <property type="protein sequence ID" value="CAB0580896.1"/>
    <property type="molecule type" value="Genomic_DNA"/>
</dbReference>
<evidence type="ECO:0000313" key="3">
    <source>
        <dbReference type="Proteomes" id="UP000480222"/>
    </source>
</evidence>
<dbReference type="OMA" id="HYSECKV"/>
<dbReference type="CDD" id="cd22233">
    <property type="entry name" value="RHH_CopAso-like"/>
    <property type="match status" value="1"/>
</dbReference>
<reference evidence="2 3" key="1">
    <citation type="submission" date="2020-02" db="EMBL/GenBank/DDBJ databases">
        <authorList>
            <person name="Brisse S."/>
        </authorList>
    </citation>
    <scope>NUCLEOTIDE SEQUENCE [LARGE SCALE GENOMIC DNA]</scope>
    <source>
        <strain evidence="2">CIP107547</strain>
    </source>
</reference>
<evidence type="ECO:0000259" key="1">
    <source>
        <dbReference type="Pfam" id="PF01402"/>
    </source>
</evidence>
<name>A0A1X4L7A9_CORDP</name>
<accession>A0A1X4L7A9</accession>
<dbReference type="AlphaFoldDB" id="A0A1X4L7A9"/>
<dbReference type="Pfam" id="PF01402">
    <property type="entry name" value="RHH_1"/>
    <property type="match status" value="1"/>
</dbReference>
<dbReference type="InterPro" id="IPR002145">
    <property type="entry name" value="CopG"/>
</dbReference>
<dbReference type="Proteomes" id="UP000480222">
    <property type="component" value="Unassembled WGS sequence"/>
</dbReference>
<sequence length="108" mass="12146">MAFTLGWLVGCLSGCGEPLILARITCKHVYMSGSVISLRIDDEQKRRLDELSRRTGRPCSFYLREALSAHLADLEYVYRLEEEAAQVRRGELGTVPLSQLERECGLGD</sequence>
<dbReference type="GO" id="GO:0006355">
    <property type="term" value="P:regulation of DNA-templated transcription"/>
    <property type="evidence" value="ECO:0007669"/>
    <property type="project" value="InterPro"/>
</dbReference>
<organism evidence="2 3">
    <name type="scientific">Corynebacterium diphtheriae</name>
    <dbReference type="NCBI Taxonomy" id="1717"/>
    <lineage>
        <taxon>Bacteria</taxon>
        <taxon>Bacillati</taxon>
        <taxon>Actinomycetota</taxon>
        <taxon>Actinomycetes</taxon>
        <taxon>Mycobacteriales</taxon>
        <taxon>Corynebacteriaceae</taxon>
        <taxon>Corynebacterium</taxon>
    </lineage>
</organism>
<dbReference type="InterPro" id="IPR010985">
    <property type="entry name" value="Ribbon_hlx_hlx"/>
</dbReference>
<proteinExistence type="predicted"/>
<gene>
    <name evidence="2" type="ORF">CIP107547_00242</name>
</gene>
<dbReference type="SUPFAM" id="SSF47598">
    <property type="entry name" value="Ribbon-helix-helix"/>
    <property type="match status" value="1"/>
</dbReference>